<dbReference type="EMBL" id="JAACXV010014549">
    <property type="protein sequence ID" value="KAF7266271.1"/>
    <property type="molecule type" value="Genomic_DNA"/>
</dbReference>
<evidence type="ECO:0000313" key="2">
    <source>
        <dbReference type="Proteomes" id="UP000625711"/>
    </source>
</evidence>
<keyword evidence="2" id="KW-1185">Reference proteome</keyword>
<reference evidence="1" key="1">
    <citation type="submission" date="2020-08" db="EMBL/GenBank/DDBJ databases">
        <title>Genome sequencing and assembly of the red palm weevil Rhynchophorus ferrugineus.</title>
        <authorList>
            <person name="Dias G.B."/>
            <person name="Bergman C.M."/>
            <person name="Manee M."/>
        </authorList>
    </citation>
    <scope>NUCLEOTIDE SEQUENCE</scope>
    <source>
        <strain evidence="1">AA-2017</strain>
        <tissue evidence="1">Whole larva</tissue>
    </source>
</reference>
<organism evidence="1 2">
    <name type="scientific">Rhynchophorus ferrugineus</name>
    <name type="common">Red palm weevil</name>
    <name type="synonym">Curculio ferrugineus</name>
    <dbReference type="NCBI Taxonomy" id="354439"/>
    <lineage>
        <taxon>Eukaryota</taxon>
        <taxon>Metazoa</taxon>
        <taxon>Ecdysozoa</taxon>
        <taxon>Arthropoda</taxon>
        <taxon>Hexapoda</taxon>
        <taxon>Insecta</taxon>
        <taxon>Pterygota</taxon>
        <taxon>Neoptera</taxon>
        <taxon>Endopterygota</taxon>
        <taxon>Coleoptera</taxon>
        <taxon>Polyphaga</taxon>
        <taxon>Cucujiformia</taxon>
        <taxon>Curculionidae</taxon>
        <taxon>Dryophthorinae</taxon>
        <taxon>Rhynchophorus</taxon>
    </lineage>
</organism>
<dbReference type="Proteomes" id="UP000625711">
    <property type="component" value="Unassembled WGS sequence"/>
</dbReference>
<sequence>MRRSLKLHDMWRSMMEDPPNINITVAATRAARPSVDGSRTICLELQAHSVGPSGASDSPSVMMWNE</sequence>
<proteinExistence type="predicted"/>
<comment type="caution">
    <text evidence="1">The sequence shown here is derived from an EMBL/GenBank/DDBJ whole genome shotgun (WGS) entry which is preliminary data.</text>
</comment>
<gene>
    <name evidence="1" type="ORF">GWI33_020304</name>
</gene>
<protein>
    <submittedName>
        <fullName evidence="1">Uncharacterized protein</fullName>
    </submittedName>
</protein>
<accession>A0A834HUF1</accession>
<name>A0A834HUF1_RHYFE</name>
<dbReference type="AlphaFoldDB" id="A0A834HUF1"/>
<evidence type="ECO:0000313" key="1">
    <source>
        <dbReference type="EMBL" id="KAF7266271.1"/>
    </source>
</evidence>